<gene>
    <name evidence="2" type="ORF">COU00_04460</name>
</gene>
<dbReference type="EMBL" id="PFAS01000077">
    <property type="protein sequence ID" value="PIT93429.1"/>
    <property type="molecule type" value="Genomic_DNA"/>
</dbReference>
<evidence type="ECO:0000313" key="3">
    <source>
        <dbReference type="Proteomes" id="UP000229335"/>
    </source>
</evidence>
<evidence type="ECO:0008006" key="4">
    <source>
        <dbReference type="Google" id="ProtNLM"/>
    </source>
</evidence>
<name>A0A2M6WKX5_9BACT</name>
<organism evidence="2 3">
    <name type="scientific">Candidatus Falkowbacteria bacterium CG10_big_fil_rev_8_21_14_0_10_43_11</name>
    <dbReference type="NCBI Taxonomy" id="1974568"/>
    <lineage>
        <taxon>Bacteria</taxon>
        <taxon>Candidatus Falkowiibacteriota</taxon>
    </lineage>
</organism>
<accession>A0A2M6WKX5</accession>
<protein>
    <recommendedName>
        <fullName evidence="4">Bacterial Ig-like domain-containing protein</fullName>
    </recommendedName>
</protein>
<evidence type="ECO:0000313" key="2">
    <source>
        <dbReference type="EMBL" id="PIT93429.1"/>
    </source>
</evidence>
<sequence length="1332" mass="137256">MSKLRKIFTVSVMAMTILSMSVVAAPQAQAKASAGDLIKMAGLSSVYYLAADGKRYVFPNESTYFSWYSDWSGVVTVSQSELEGYPLGKNVTVRPGTKLVKITTNPTVYAVEPNGTLRSIVSEDNAKALWGDNWAKRVIDVPDGFFTNYTIGTTLTAGAYPVGSLVKFSGSTDTFYIASDGKAQKMETAAMSANRLKTADVATAASTVVKPTEGAAITAAVATLTDTSSGAGGTAAVPTGSGLSVTLASDTPASATIPSSASNAVFGKYNFTASADGAVAINNLTFKRTGVGATTEFQNLYLYEGTTRLTTGRSVNASTNLVIFNNIGYTVPAGTTKTLSLVADVAVSKTGSHAFEITAASDVSTSATVSGSFPVKANTMTLNATNVGRVVVTKGSNPSKVTAGGTEKELASFTLAVSSTEDAEITGVILYQAGSVTNSNITNLKLKQGSDTITSAASIPSNSKLVLSFDKPFSITKGNSKKFYLYGDVDGSARADQTIIFYMEANSDVVSKGLTYGYPLTVAIGGTDSAGGTSAGGTFDGASSGTQYTTTSIEAGDVTVAVNGPSAGYVAVNSNDVVLLKFSVTAQSAAEIRSLHLELHNELDSAAGDMDASDTTVTSNYITDIKITNTDTSAITWGAVDISSFSDSNATDAITDGIGYTFTNTVTLDASKTYNFQVTCDLTSSVSAGSVIKAVIGDMNAGNTFTSTAVKSTATNTYLTSIVPAAYSAGNNMTIRSNALALTRAAVVPLAQNVVRGAADVESASIIFDASTSGGDVKVTSLTLTGYVDGYSGTAGLSEYSTSTLTVKDLVSSIKIYERNSDGTATQLYSGSKSFDTSGKATFNSLNWVIPKESSKTLLVKATLANNSTILDIGEANVARFAIDIETASTDVSAESVDKGVSLTTTGDLPNGATGTAGAQVTVREAGTITAADGTKPVSNLVIAGTNSVAFDQVKFVTSYEPMKITKMRVKLNSGVVTNLSAATLTYKNSAGVTETKTQSFSGNNADFVGLDIYVGQSSYVYVDIGGNVKTITGGATPGGSTALIIDGTTGFEAVGAGVNSSTKLTAISTNGATTGNTMVVVKSKPTFATQTLSSTSISGGVEQTIYKFTVSANTGGSVSLKKIPFQINVSDSNAAMYLSTVRLKRTAIGSAPEATTMYATFINVTGEGYATSSDNGILNVAYIDGGYMLADNSNSRTVVAIFDSNNSYNGSISGGGDSKGEEIVQAGETRTYEVVATINGTITTGDSVSTYIPAEITTTFNQGTLTADFSNINGLLEMGGSTSDDYFMWSDMTSNTEASQSGHSANYSSSPSSDWYNGAFFTQASAASLKY</sequence>
<dbReference type="Proteomes" id="UP000229335">
    <property type="component" value="Unassembled WGS sequence"/>
</dbReference>
<reference evidence="3" key="1">
    <citation type="submission" date="2017-09" db="EMBL/GenBank/DDBJ databases">
        <title>Depth-based differentiation of microbial function through sediment-hosted aquifers and enrichment of novel symbionts in the deep terrestrial subsurface.</title>
        <authorList>
            <person name="Probst A.J."/>
            <person name="Ladd B."/>
            <person name="Jarett J.K."/>
            <person name="Geller-Mcgrath D.E."/>
            <person name="Sieber C.M.K."/>
            <person name="Emerson J.B."/>
            <person name="Anantharaman K."/>
            <person name="Thomas B.C."/>
            <person name="Malmstrom R."/>
            <person name="Stieglmeier M."/>
            <person name="Klingl A."/>
            <person name="Woyke T."/>
            <person name="Ryan C.M."/>
            <person name="Banfield J.F."/>
        </authorList>
    </citation>
    <scope>NUCLEOTIDE SEQUENCE [LARGE SCALE GENOMIC DNA]</scope>
</reference>
<comment type="caution">
    <text evidence="2">The sequence shown here is derived from an EMBL/GenBank/DDBJ whole genome shotgun (WGS) entry which is preliminary data.</text>
</comment>
<feature type="chain" id="PRO_5014876201" description="Bacterial Ig-like domain-containing protein" evidence="1">
    <location>
        <begin position="25"/>
        <end position="1332"/>
    </location>
</feature>
<evidence type="ECO:0000256" key="1">
    <source>
        <dbReference type="SAM" id="SignalP"/>
    </source>
</evidence>
<proteinExistence type="predicted"/>
<feature type="signal peptide" evidence="1">
    <location>
        <begin position="1"/>
        <end position="24"/>
    </location>
</feature>
<keyword evidence="1" id="KW-0732">Signal</keyword>